<accession>A0ABQ5GPR9</accession>
<feature type="transmembrane region" description="Helical" evidence="2">
    <location>
        <begin position="61"/>
        <end position="89"/>
    </location>
</feature>
<keyword evidence="2" id="KW-0812">Transmembrane</keyword>
<keyword evidence="2" id="KW-0472">Membrane</keyword>
<dbReference type="EMBL" id="BQNB010018665">
    <property type="protein sequence ID" value="GJT76897.1"/>
    <property type="molecule type" value="Genomic_DNA"/>
</dbReference>
<dbReference type="Proteomes" id="UP001151760">
    <property type="component" value="Unassembled WGS sequence"/>
</dbReference>
<evidence type="ECO:0000313" key="4">
    <source>
        <dbReference type="Proteomes" id="UP001151760"/>
    </source>
</evidence>
<organism evidence="3 4">
    <name type="scientific">Tanacetum coccineum</name>
    <dbReference type="NCBI Taxonomy" id="301880"/>
    <lineage>
        <taxon>Eukaryota</taxon>
        <taxon>Viridiplantae</taxon>
        <taxon>Streptophyta</taxon>
        <taxon>Embryophyta</taxon>
        <taxon>Tracheophyta</taxon>
        <taxon>Spermatophyta</taxon>
        <taxon>Magnoliopsida</taxon>
        <taxon>eudicotyledons</taxon>
        <taxon>Gunneridae</taxon>
        <taxon>Pentapetalae</taxon>
        <taxon>asterids</taxon>
        <taxon>campanulids</taxon>
        <taxon>Asterales</taxon>
        <taxon>Asteraceae</taxon>
        <taxon>Asteroideae</taxon>
        <taxon>Anthemideae</taxon>
        <taxon>Anthemidinae</taxon>
        <taxon>Tanacetum</taxon>
    </lineage>
</organism>
<evidence type="ECO:0000256" key="2">
    <source>
        <dbReference type="SAM" id="Phobius"/>
    </source>
</evidence>
<reference evidence="3" key="1">
    <citation type="journal article" date="2022" name="Int. J. Mol. Sci.">
        <title>Draft Genome of Tanacetum Coccineum: Genomic Comparison of Closely Related Tanacetum-Family Plants.</title>
        <authorList>
            <person name="Yamashiro T."/>
            <person name="Shiraishi A."/>
            <person name="Nakayama K."/>
            <person name="Satake H."/>
        </authorList>
    </citation>
    <scope>NUCLEOTIDE SEQUENCE</scope>
</reference>
<reference evidence="3" key="2">
    <citation type="submission" date="2022-01" db="EMBL/GenBank/DDBJ databases">
        <authorList>
            <person name="Yamashiro T."/>
            <person name="Shiraishi A."/>
            <person name="Satake H."/>
            <person name="Nakayama K."/>
        </authorList>
    </citation>
    <scope>NUCLEOTIDE SEQUENCE</scope>
</reference>
<evidence type="ECO:0000313" key="3">
    <source>
        <dbReference type="EMBL" id="GJT76897.1"/>
    </source>
</evidence>
<gene>
    <name evidence="3" type="ORF">Tco_1043622</name>
</gene>
<feature type="region of interest" description="Disordered" evidence="1">
    <location>
        <begin position="240"/>
        <end position="262"/>
    </location>
</feature>
<keyword evidence="4" id="KW-1185">Reference proteome</keyword>
<keyword evidence="2" id="KW-1133">Transmembrane helix</keyword>
<protein>
    <submittedName>
        <fullName evidence="3">Uncharacterized protein</fullName>
    </submittedName>
</protein>
<name>A0ABQ5GPR9_9ASTR</name>
<evidence type="ECO:0000256" key="1">
    <source>
        <dbReference type="SAM" id="MobiDB-lite"/>
    </source>
</evidence>
<proteinExistence type="predicted"/>
<sequence length="262" mass="28199">MRTIFSAHTMTAWSPTVRTRWSHYVAPVAFERHMDHHDDSLHLGPLRLDRRNIFFSCALKLSFAIILPLIRLLLVLIVLGSVIQLHLILSLAFGKSADLFVHTFLKLHYWALTLEVSQTSTLITGVSSLIPSSSRISTLPGHVANLLAIPALYSTLPIVVTFLLSLVVSILCYLAFFDSTFSGGGDDEGSVAANSVMPALADGDRGKQTYQSQMPLYSQLEGTGSSIGIAEGSAEARCSSSSSSLSFSTSSSSLSSSDDSLS</sequence>
<feature type="transmembrane region" description="Helical" evidence="2">
    <location>
        <begin position="151"/>
        <end position="176"/>
    </location>
</feature>
<comment type="caution">
    <text evidence="3">The sequence shown here is derived from an EMBL/GenBank/DDBJ whole genome shotgun (WGS) entry which is preliminary data.</text>
</comment>